<comment type="similarity">
    <text evidence="8 9">Belongs to the TRAP transporter small permease family.</text>
</comment>
<keyword evidence="3" id="KW-1003">Cell membrane</keyword>
<keyword evidence="5 9" id="KW-0812">Transmembrane</keyword>
<dbReference type="Pfam" id="PF04290">
    <property type="entry name" value="DctQ"/>
    <property type="match status" value="1"/>
</dbReference>
<organism evidence="11 12">
    <name type="scientific">Congregibacter variabilis</name>
    <dbReference type="NCBI Taxonomy" id="3081200"/>
    <lineage>
        <taxon>Bacteria</taxon>
        <taxon>Pseudomonadati</taxon>
        <taxon>Pseudomonadota</taxon>
        <taxon>Gammaproteobacteria</taxon>
        <taxon>Cellvibrionales</taxon>
        <taxon>Halieaceae</taxon>
        <taxon>Congregibacter</taxon>
    </lineage>
</organism>
<keyword evidence="7 9" id="KW-0472">Membrane</keyword>
<feature type="transmembrane region" description="Helical" evidence="9">
    <location>
        <begin position="137"/>
        <end position="159"/>
    </location>
</feature>
<sequence>MLNWASLIQTVDRFTLLFGRLLAWCALAMALLTAAIVILRYGFSTGSIAMQEAVTYLHGSLFMLGVAYALTSGGHVRVDIFYRQFSTRQRAWVDALGGIVFLLPLCAVIVIVSWGYVGDAWKIRESSPEPGGIPYMYVLKTLLPLMAINLAIAGIADILRNARNLIRHESH</sequence>
<name>A0ABZ0HYV7_9GAMM</name>
<dbReference type="PANTHER" id="PTHR35011:SF4">
    <property type="entry name" value="SLL1102 PROTEIN"/>
    <property type="match status" value="1"/>
</dbReference>
<evidence type="ECO:0000259" key="10">
    <source>
        <dbReference type="Pfam" id="PF04290"/>
    </source>
</evidence>
<protein>
    <recommendedName>
        <fullName evidence="9">TRAP transporter small permease protein</fullName>
    </recommendedName>
</protein>
<dbReference type="PANTHER" id="PTHR35011">
    <property type="entry name" value="2,3-DIKETO-L-GULONATE TRAP TRANSPORTER SMALL PERMEASE PROTEIN YIAM"/>
    <property type="match status" value="1"/>
</dbReference>
<feature type="transmembrane region" description="Helical" evidence="9">
    <location>
        <begin position="21"/>
        <end position="41"/>
    </location>
</feature>
<evidence type="ECO:0000256" key="9">
    <source>
        <dbReference type="RuleBase" id="RU369079"/>
    </source>
</evidence>
<evidence type="ECO:0000256" key="2">
    <source>
        <dbReference type="ARBA" id="ARBA00022448"/>
    </source>
</evidence>
<dbReference type="InterPro" id="IPR055348">
    <property type="entry name" value="DctQ"/>
</dbReference>
<proteinExistence type="inferred from homology"/>
<evidence type="ECO:0000256" key="1">
    <source>
        <dbReference type="ARBA" id="ARBA00004429"/>
    </source>
</evidence>
<gene>
    <name evidence="11" type="ORF">R0135_11585</name>
</gene>
<reference evidence="11 12" key="1">
    <citation type="submission" date="2023-10" db="EMBL/GenBank/DDBJ databases">
        <title>Two novel species belonging to the OM43/NOR5 clade.</title>
        <authorList>
            <person name="Park M."/>
        </authorList>
    </citation>
    <scope>NUCLEOTIDE SEQUENCE [LARGE SCALE GENOMIC DNA]</scope>
    <source>
        <strain evidence="11 12">IMCC43200</strain>
    </source>
</reference>
<evidence type="ECO:0000313" key="12">
    <source>
        <dbReference type="Proteomes" id="UP001626537"/>
    </source>
</evidence>
<evidence type="ECO:0000256" key="8">
    <source>
        <dbReference type="ARBA" id="ARBA00038436"/>
    </source>
</evidence>
<keyword evidence="6 9" id="KW-1133">Transmembrane helix</keyword>
<comment type="function">
    <text evidence="9">Part of the tripartite ATP-independent periplasmic (TRAP) transport system.</text>
</comment>
<comment type="subcellular location">
    <subcellularLocation>
        <location evidence="1 9">Cell inner membrane</location>
        <topology evidence="1 9">Multi-pass membrane protein</topology>
    </subcellularLocation>
</comment>
<evidence type="ECO:0000256" key="5">
    <source>
        <dbReference type="ARBA" id="ARBA00022692"/>
    </source>
</evidence>
<evidence type="ECO:0000256" key="3">
    <source>
        <dbReference type="ARBA" id="ARBA00022475"/>
    </source>
</evidence>
<keyword evidence="12" id="KW-1185">Reference proteome</keyword>
<feature type="transmembrane region" description="Helical" evidence="9">
    <location>
        <begin position="91"/>
        <end position="117"/>
    </location>
</feature>
<comment type="subunit">
    <text evidence="9">The complex comprises the extracytoplasmic solute receptor protein and the two transmembrane proteins.</text>
</comment>
<feature type="transmembrane region" description="Helical" evidence="9">
    <location>
        <begin position="53"/>
        <end position="70"/>
    </location>
</feature>
<dbReference type="EMBL" id="CP136864">
    <property type="protein sequence ID" value="WOJ92424.1"/>
    <property type="molecule type" value="Genomic_DNA"/>
</dbReference>
<accession>A0ABZ0HYV7</accession>
<evidence type="ECO:0000256" key="7">
    <source>
        <dbReference type="ARBA" id="ARBA00023136"/>
    </source>
</evidence>
<dbReference type="InterPro" id="IPR007387">
    <property type="entry name" value="TRAP_DctQ"/>
</dbReference>
<dbReference type="Proteomes" id="UP001626537">
    <property type="component" value="Chromosome"/>
</dbReference>
<feature type="domain" description="Tripartite ATP-independent periplasmic transporters DctQ component" evidence="10">
    <location>
        <begin position="29"/>
        <end position="163"/>
    </location>
</feature>
<evidence type="ECO:0000256" key="4">
    <source>
        <dbReference type="ARBA" id="ARBA00022519"/>
    </source>
</evidence>
<evidence type="ECO:0000256" key="6">
    <source>
        <dbReference type="ARBA" id="ARBA00022989"/>
    </source>
</evidence>
<dbReference type="RefSeq" id="WP_407347020.1">
    <property type="nucleotide sequence ID" value="NZ_CP136864.1"/>
</dbReference>
<evidence type="ECO:0000313" key="11">
    <source>
        <dbReference type="EMBL" id="WOJ92424.1"/>
    </source>
</evidence>
<keyword evidence="4 9" id="KW-0997">Cell inner membrane</keyword>
<keyword evidence="2 9" id="KW-0813">Transport</keyword>